<feature type="compositionally biased region" description="Pro residues" evidence="2">
    <location>
        <begin position="130"/>
        <end position="148"/>
    </location>
</feature>
<dbReference type="InterPro" id="IPR006461">
    <property type="entry name" value="PLAC_motif_containing"/>
</dbReference>
<dbReference type="Pfam" id="PF04749">
    <property type="entry name" value="PLAC8"/>
    <property type="match status" value="1"/>
</dbReference>
<dbReference type="OrthoDB" id="1045822at2759"/>
<dbReference type="Proteomes" id="UP000829720">
    <property type="component" value="Unassembled WGS sequence"/>
</dbReference>
<feature type="region of interest" description="Disordered" evidence="2">
    <location>
        <begin position="129"/>
        <end position="148"/>
    </location>
</feature>
<reference evidence="3" key="1">
    <citation type="submission" date="2021-01" db="EMBL/GenBank/DDBJ databases">
        <authorList>
            <person name="Zahm M."/>
            <person name="Roques C."/>
            <person name="Cabau C."/>
            <person name="Klopp C."/>
            <person name="Donnadieu C."/>
            <person name="Jouanno E."/>
            <person name="Lampietro C."/>
            <person name="Louis A."/>
            <person name="Herpin A."/>
            <person name="Echchiki A."/>
            <person name="Berthelot C."/>
            <person name="Parey E."/>
            <person name="Roest-Crollius H."/>
            <person name="Braasch I."/>
            <person name="Postlethwait J."/>
            <person name="Bobe J."/>
            <person name="Montfort J."/>
            <person name="Bouchez O."/>
            <person name="Begum T."/>
            <person name="Mejri S."/>
            <person name="Adams A."/>
            <person name="Chen W.-J."/>
            <person name="Guiguen Y."/>
        </authorList>
    </citation>
    <scope>NUCLEOTIDE SEQUENCE</scope>
    <source>
        <tissue evidence="3">Blood</tissue>
    </source>
</reference>
<keyword evidence="4" id="KW-1185">Reference proteome</keyword>
<comment type="similarity">
    <text evidence="1">Belongs to the cornifelin family.</text>
</comment>
<dbReference type="NCBIfam" id="TIGR01571">
    <property type="entry name" value="A_thal_Cys_rich"/>
    <property type="match status" value="1"/>
</dbReference>
<evidence type="ECO:0000313" key="3">
    <source>
        <dbReference type="EMBL" id="KAI1898576.1"/>
    </source>
</evidence>
<evidence type="ECO:0000256" key="1">
    <source>
        <dbReference type="ARBA" id="ARBA00009024"/>
    </source>
</evidence>
<organism evidence="3 4">
    <name type="scientific">Albula goreensis</name>
    <dbReference type="NCBI Taxonomy" id="1534307"/>
    <lineage>
        <taxon>Eukaryota</taxon>
        <taxon>Metazoa</taxon>
        <taxon>Chordata</taxon>
        <taxon>Craniata</taxon>
        <taxon>Vertebrata</taxon>
        <taxon>Euteleostomi</taxon>
        <taxon>Actinopterygii</taxon>
        <taxon>Neopterygii</taxon>
        <taxon>Teleostei</taxon>
        <taxon>Albuliformes</taxon>
        <taxon>Albulidae</taxon>
        <taxon>Albula</taxon>
    </lineage>
</organism>
<dbReference type="PANTHER" id="PTHR15907">
    <property type="entry name" value="DUF614 FAMILY PROTEIN-RELATED"/>
    <property type="match status" value="1"/>
</dbReference>
<accession>A0A8T3DRK0</accession>
<proteinExistence type="inferred from homology"/>
<protein>
    <submittedName>
        <fullName evidence="3">Uncharacterized protein</fullName>
    </submittedName>
</protein>
<gene>
    <name evidence="3" type="ORF">AGOR_G00073770</name>
</gene>
<sequence length="148" mass="16203">MSIQPTVTVQPGMLYSSPVKQKTEAWSTGICDCCEDMGICCFGFWCIGCLMCRTTRDFGECLCLPLLDGLCGGIVNPVALSMRSTMRERYNIQGTMCKDCGIVTCCYCCAWCQMARELKRRRGLLTLTPSAPPPAGPHPMPAGVYPPQ</sequence>
<evidence type="ECO:0000313" key="4">
    <source>
        <dbReference type="Proteomes" id="UP000829720"/>
    </source>
</evidence>
<comment type="caution">
    <text evidence="3">The sequence shown here is derived from an EMBL/GenBank/DDBJ whole genome shotgun (WGS) entry which is preliminary data.</text>
</comment>
<evidence type="ECO:0000256" key="2">
    <source>
        <dbReference type="SAM" id="MobiDB-lite"/>
    </source>
</evidence>
<name>A0A8T3DRK0_9TELE</name>
<dbReference type="EMBL" id="JAERUA010000006">
    <property type="protein sequence ID" value="KAI1898576.1"/>
    <property type="molecule type" value="Genomic_DNA"/>
</dbReference>
<dbReference type="AlphaFoldDB" id="A0A8T3DRK0"/>